<dbReference type="Gene3D" id="1.10.720.160">
    <property type="match status" value="1"/>
</dbReference>
<proteinExistence type="predicted"/>
<reference evidence="2" key="1">
    <citation type="journal article" date="2019" name="Int. J. Syst. Evol. Microbiol.">
        <title>The Global Catalogue of Microorganisms (GCM) 10K type strain sequencing project: providing services to taxonomists for standard genome sequencing and annotation.</title>
        <authorList>
            <consortium name="The Broad Institute Genomics Platform"/>
            <consortium name="The Broad Institute Genome Sequencing Center for Infectious Disease"/>
            <person name="Wu L."/>
            <person name="Ma J."/>
        </authorList>
    </citation>
    <scope>NUCLEOTIDE SEQUENCE [LARGE SCALE GENOMIC DNA]</scope>
    <source>
        <strain evidence="2">CGMCC 1.15288</strain>
    </source>
</reference>
<keyword evidence="2" id="KW-1185">Reference proteome</keyword>
<accession>A0ABQ1Z9R0</accession>
<dbReference type="InterPro" id="IPR052519">
    <property type="entry name" value="Euk-type_GlcNAc_Kinase"/>
</dbReference>
<organism evidence="1 2">
    <name type="scientific">Dyadobacter endophyticus</name>
    <dbReference type="NCBI Taxonomy" id="1749036"/>
    <lineage>
        <taxon>Bacteria</taxon>
        <taxon>Pseudomonadati</taxon>
        <taxon>Bacteroidota</taxon>
        <taxon>Cytophagia</taxon>
        <taxon>Cytophagales</taxon>
        <taxon>Spirosomataceae</taxon>
        <taxon>Dyadobacter</taxon>
    </lineage>
</organism>
<dbReference type="SUPFAM" id="SSF53067">
    <property type="entry name" value="Actin-like ATPase domain"/>
    <property type="match status" value="2"/>
</dbReference>
<dbReference type="PANTHER" id="PTHR43190:SF3">
    <property type="entry name" value="N-ACETYL-D-GLUCOSAMINE KINASE"/>
    <property type="match status" value="1"/>
</dbReference>
<dbReference type="InterPro" id="IPR043129">
    <property type="entry name" value="ATPase_NBD"/>
</dbReference>
<dbReference type="RefSeq" id="WP_188938610.1">
    <property type="nucleotide sequence ID" value="NZ_BMIA01000005.1"/>
</dbReference>
<sequence>MYFKNILIADSGSTKTDWAYIDSRSDARKTGKHELVQSAGINPFYQTAEEIAPVLQGQVARGIGSDVQEIHFYGAGCADEKSSMPVTNALKQCFPSANVVEVASDMLGAARGLCGHEPGLACILGTGANNAFFDGDRITHSIGSLGFWLGDEGSGSYLGKTLVVHYLQNELPEDLQALFIAQYPSLDRLTVLDHAYKKPYPNRYFASYSKFIAENRTHEFMQTLLGNAFGLFVKKYVLKHANADHYPVHFTGSIAYYYQDILRGVLESNGLQAGRILKSPLEGLIGYHLADPKSKS</sequence>
<protein>
    <submittedName>
        <fullName evidence="1">ATPase</fullName>
    </submittedName>
</protein>
<dbReference type="Gene3D" id="3.30.420.40">
    <property type="match status" value="2"/>
</dbReference>
<dbReference type="PANTHER" id="PTHR43190">
    <property type="entry name" value="N-ACETYL-D-GLUCOSAMINE KINASE"/>
    <property type="match status" value="1"/>
</dbReference>
<name>A0ABQ1Z9R0_9BACT</name>
<dbReference type="EMBL" id="BMIA01000005">
    <property type="protein sequence ID" value="GGH51975.1"/>
    <property type="molecule type" value="Genomic_DNA"/>
</dbReference>
<evidence type="ECO:0000313" key="2">
    <source>
        <dbReference type="Proteomes" id="UP000600214"/>
    </source>
</evidence>
<evidence type="ECO:0000313" key="1">
    <source>
        <dbReference type="EMBL" id="GGH51975.1"/>
    </source>
</evidence>
<dbReference type="CDD" id="cd24079">
    <property type="entry name" value="ASKHA_NBD_PG1100-like"/>
    <property type="match status" value="1"/>
</dbReference>
<dbReference type="Proteomes" id="UP000600214">
    <property type="component" value="Unassembled WGS sequence"/>
</dbReference>
<comment type="caution">
    <text evidence="1">The sequence shown here is derived from an EMBL/GenBank/DDBJ whole genome shotgun (WGS) entry which is preliminary data.</text>
</comment>
<gene>
    <name evidence="1" type="ORF">GCM10007423_55930</name>
</gene>